<dbReference type="CDD" id="cd07085">
    <property type="entry name" value="ALDH_F6_MMSDH"/>
    <property type="match status" value="1"/>
</dbReference>
<evidence type="ECO:0000259" key="4">
    <source>
        <dbReference type="Pfam" id="PF00171"/>
    </source>
</evidence>
<dbReference type="Pfam" id="PF00171">
    <property type="entry name" value="Aldedh"/>
    <property type="match status" value="1"/>
</dbReference>
<dbReference type="InterPro" id="IPR016160">
    <property type="entry name" value="Ald_DH_CS_CYS"/>
</dbReference>
<dbReference type="GO" id="GO:0006210">
    <property type="term" value="P:thymine catabolic process"/>
    <property type="evidence" value="ECO:0007669"/>
    <property type="project" value="TreeGrafter"/>
</dbReference>
<organism evidence="5 6">
    <name type="scientific">Streptomyces swartbergensis</name>
    <dbReference type="NCBI Taxonomy" id="487165"/>
    <lineage>
        <taxon>Bacteria</taxon>
        <taxon>Bacillati</taxon>
        <taxon>Actinomycetota</taxon>
        <taxon>Actinomycetes</taxon>
        <taxon>Kitasatosporales</taxon>
        <taxon>Streptomycetaceae</taxon>
        <taxon>Streptomyces</taxon>
    </lineage>
</organism>
<dbReference type="InterPro" id="IPR016161">
    <property type="entry name" value="Ald_DH/histidinol_DH"/>
</dbReference>
<dbReference type="InterPro" id="IPR010061">
    <property type="entry name" value="MeMal-semiAld_DH"/>
</dbReference>
<dbReference type="GO" id="GO:0006574">
    <property type="term" value="P:L-valine catabolic process"/>
    <property type="evidence" value="ECO:0007669"/>
    <property type="project" value="TreeGrafter"/>
</dbReference>
<keyword evidence="2" id="KW-0560">Oxidoreductase</keyword>
<protein>
    <recommendedName>
        <fullName evidence="1">methylmalonate-semialdehyde dehydrogenase (CoA acylating)</fullName>
        <ecNumber evidence="1">1.2.1.27</ecNumber>
    </recommendedName>
</protein>
<comment type="caution">
    <text evidence="5">The sequence shown here is derived from an EMBL/GenBank/DDBJ whole genome shotgun (WGS) entry which is preliminary data.</text>
</comment>
<dbReference type="EC" id="1.2.1.27" evidence="1"/>
<dbReference type="InterPro" id="IPR015590">
    <property type="entry name" value="Aldehyde_DH_dom"/>
</dbReference>
<dbReference type="Gene3D" id="3.40.309.10">
    <property type="entry name" value="Aldehyde Dehydrogenase, Chain A, domain 2"/>
    <property type="match status" value="1"/>
</dbReference>
<evidence type="ECO:0000256" key="1">
    <source>
        <dbReference type="ARBA" id="ARBA00013048"/>
    </source>
</evidence>
<dbReference type="PANTHER" id="PTHR43866">
    <property type="entry name" value="MALONATE-SEMIALDEHYDE DEHYDROGENASE"/>
    <property type="match status" value="1"/>
</dbReference>
<dbReference type="PANTHER" id="PTHR43866:SF4">
    <property type="entry name" value="MALONATE-SEMIALDEHYDE DEHYDROGENASE"/>
    <property type="match status" value="1"/>
</dbReference>
<keyword evidence="6" id="KW-1185">Reference proteome</keyword>
<evidence type="ECO:0000313" key="5">
    <source>
        <dbReference type="EMBL" id="OUD04619.1"/>
    </source>
</evidence>
<reference evidence="5 6" key="1">
    <citation type="submission" date="2017-05" db="EMBL/GenBank/DDBJ databases">
        <title>Biotechnological potential of actinobacteria isolated from South African environments.</title>
        <authorList>
            <person name="Le Roes-Hill M."/>
            <person name="Prins A."/>
            <person name="Durrell K.A."/>
        </authorList>
    </citation>
    <scope>NUCLEOTIDE SEQUENCE [LARGE SCALE GENOMIC DNA]</scope>
    <source>
        <strain evidence="5 6">HMC13</strain>
    </source>
</reference>
<name>A0A243SAE8_9ACTN</name>
<dbReference type="Proteomes" id="UP000195105">
    <property type="component" value="Unassembled WGS sequence"/>
</dbReference>
<dbReference type="FunFam" id="3.40.605.10:FF:000003">
    <property type="entry name" value="Methylmalonate-semialdehyde dehydrogenase [acylating]"/>
    <property type="match status" value="1"/>
</dbReference>
<evidence type="ECO:0000313" key="6">
    <source>
        <dbReference type="Proteomes" id="UP000195105"/>
    </source>
</evidence>
<evidence type="ECO:0000256" key="3">
    <source>
        <dbReference type="ARBA" id="ARBA00023027"/>
    </source>
</evidence>
<dbReference type="FunFam" id="3.40.309.10:FF:000002">
    <property type="entry name" value="Methylmalonate-semialdehyde dehydrogenase (Acylating)"/>
    <property type="match status" value="1"/>
</dbReference>
<feature type="domain" description="Aldehyde dehydrogenase" evidence="4">
    <location>
        <begin position="19"/>
        <end position="477"/>
    </location>
</feature>
<dbReference type="NCBIfam" id="TIGR01722">
    <property type="entry name" value="MMSDH"/>
    <property type="match status" value="1"/>
</dbReference>
<gene>
    <name evidence="5" type="ORF">CA983_03025</name>
</gene>
<dbReference type="EMBL" id="NGFN01000009">
    <property type="protein sequence ID" value="OUD04619.1"/>
    <property type="molecule type" value="Genomic_DNA"/>
</dbReference>
<dbReference type="Gene3D" id="3.40.605.10">
    <property type="entry name" value="Aldehyde Dehydrogenase, Chain A, domain 1"/>
    <property type="match status" value="1"/>
</dbReference>
<dbReference type="AlphaFoldDB" id="A0A243SAE8"/>
<dbReference type="SUPFAM" id="SSF53720">
    <property type="entry name" value="ALDH-like"/>
    <property type="match status" value="1"/>
</dbReference>
<proteinExistence type="predicted"/>
<sequence length="498" mass="52671">MTTIPHWINGSPTQGAATATQPVFNPATGAEQARVVLGGSTDIDAAVQAASAAFETWQDSSLSQRVQVMFAFRQLLVEHEEELGRIISAEHGKTVDDARGEITRGREVVEYVCGLGDVLKGSFSDQVSRGVDVHDFRQPLGVVAGITPFNFPAMVPLWMHPVAIATGNTFILKPSERDPSAANFVAELYKKAGLPDGVFNVVHGGKDAVDAILTHPGVEAVSFVGSTPIAKYVHEQATSHGKRVQALGGAKNHAVVLPDADLEFAANHITAGAYGSAGERCMAVSVAVAVGDAADALVEILTRKANDVQVGPGDVPGTEMGPLVTKAAQERVENAVGTAATQGATVVVDGRGLKIDGHEEGFFTGPSLLDHVTTEMDAYKEELFGPVLAIVRAESLDQAIDLINANPYGNGTALFTASGEAARRFQRKIKIGMIGINVPVPVPMSYYSFGGWKDSLIGDSPIHGPEGIRFYTRPKVVTSRWPQPKQQVTAGFNFPTSS</sequence>
<dbReference type="GO" id="GO:0004491">
    <property type="term" value="F:methylmalonate-semialdehyde dehydrogenase (acylating, NAD) activity"/>
    <property type="evidence" value="ECO:0007669"/>
    <property type="project" value="UniProtKB-EC"/>
</dbReference>
<dbReference type="InterPro" id="IPR016162">
    <property type="entry name" value="Ald_DH_N"/>
</dbReference>
<keyword evidence="3" id="KW-0520">NAD</keyword>
<dbReference type="InterPro" id="IPR016163">
    <property type="entry name" value="Ald_DH_C"/>
</dbReference>
<dbReference type="PROSITE" id="PS00070">
    <property type="entry name" value="ALDEHYDE_DEHYDR_CYS"/>
    <property type="match status" value="1"/>
</dbReference>
<dbReference type="RefSeq" id="WP_086599314.1">
    <property type="nucleotide sequence ID" value="NZ_NGFN01000009.1"/>
</dbReference>
<evidence type="ECO:0000256" key="2">
    <source>
        <dbReference type="ARBA" id="ARBA00023002"/>
    </source>
</evidence>
<accession>A0A243SAE8</accession>